<evidence type="ECO:0000256" key="4">
    <source>
        <dbReference type="ARBA" id="ARBA00015002"/>
    </source>
</evidence>
<keyword evidence="5 10" id="KW-0963">Cytoplasm</keyword>
<dbReference type="STRING" id="6573.A0A210QZ68"/>
<dbReference type="SUPFAM" id="SSF46988">
    <property type="entry name" value="Tubulin chaperone cofactor A"/>
    <property type="match status" value="1"/>
</dbReference>
<dbReference type="OrthoDB" id="296187at2759"/>
<evidence type="ECO:0000256" key="5">
    <source>
        <dbReference type="ARBA" id="ARBA00022490"/>
    </source>
</evidence>
<evidence type="ECO:0000256" key="3">
    <source>
        <dbReference type="ARBA" id="ARBA00006806"/>
    </source>
</evidence>
<dbReference type="Gene3D" id="1.20.58.90">
    <property type="match status" value="1"/>
</dbReference>
<keyword evidence="8 10" id="KW-0206">Cytoskeleton</keyword>
<dbReference type="GO" id="GO:0007021">
    <property type="term" value="P:tubulin complex assembly"/>
    <property type="evidence" value="ECO:0007669"/>
    <property type="project" value="UniProtKB-UniRule"/>
</dbReference>
<comment type="subcellular location">
    <subcellularLocation>
        <location evidence="2 10">Cytoplasm</location>
        <location evidence="2 10">Cytoskeleton</location>
    </subcellularLocation>
</comment>
<organism evidence="11 12">
    <name type="scientific">Mizuhopecten yessoensis</name>
    <name type="common">Japanese scallop</name>
    <name type="synonym">Patinopecten yessoensis</name>
    <dbReference type="NCBI Taxonomy" id="6573"/>
    <lineage>
        <taxon>Eukaryota</taxon>
        <taxon>Metazoa</taxon>
        <taxon>Spiralia</taxon>
        <taxon>Lophotrochozoa</taxon>
        <taxon>Mollusca</taxon>
        <taxon>Bivalvia</taxon>
        <taxon>Autobranchia</taxon>
        <taxon>Pteriomorphia</taxon>
        <taxon>Pectinida</taxon>
        <taxon>Pectinoidea</taxon>
        <taxon>Pectinidae</taxon>
        <taxon>Mizuhopecten</taxon>
    </lineage>
</organism>
<protein>
    <recommendedName>
        <fullName evidence="4 10">Tubulin-specific chaperone A</fullName>
    </recommendedName>
</protein>
<comment type="subunit">
    <text evidence="9 10">Supercomplex made of cofactors A to E. Cofactors A and D function by capturing and stabilizing tubulin in a quasi-native conformation. Cofactor E binds to the cofactor D-tubulin complex; interaction with cofactor C then causes the release of tubulin polypeptides that are committed to the native state.</text>
</comment>
<keyword evidence="12" id="KW-1185">Reference proteome</keyword>
<evidence type="ECO:0000256" key="8">
    <source>
        <dbReference type="ARBA" id="ARBA00023212"/>
    </source>
</evidence>
<evidence type="ECO:0000256" key="2">
    <source>
        <dbReference type="ARBA" id="ARBA00004245"/>
    </source>
</evidence>
<gene>
    <name evidence="11" type="ORF">KP79_PYT15274</name>
</gene>
<dbReference type="InterPro" id="IPR004226">
    <property type="entry name" value="TBCA"/>
</dbReference>
<dbReference type="PANTHER" id="PTHR21500">
    <property type="entry name" value="TUBULIN-SPECIFIC CHAPERONE A"/>
    <property type="match status" value="1"/>
</dbReference>
<evidence type="ECO:0000256" key="7">
    <source>
        <dbReference type="ARBA" id="ARBA00023186"/>
    </source>
</evidence>
<comment type="caution">
    <text evidence="11">The sequence shown here is derived from an EMBL/GenBank/DDBJ whole genome shotgun (WGS) entry which is preliminary data.</text>
</comment>
<evidence type="ECO:0000313" key="11">
    <source>
        <dbReference type="EMBL" id="OWF54046.1"/>
    </source>
</evidence>
<dbReference type="AlphaFoldDB" id="A0A210QZ68"/>
<dbReference type="GO" id="GO:0005874">
    <property type="term" value="C:microtubule"/>
    <property type="evidence" value="ECO:0007669"/>
    <property type="project" value="UniProtKB-KW"/>
</dbReference>
<comment type="similarity">
    <text evidence="3 10">Belongs to the TBCA family.</text>
</comment>
<comment type="function">
    <text evidence="1">Tubulin-folding protein; involved in the early step of the tubulin folding pathway.</text>
</comment>
<keyword evidence="6 10" id="KW-0493">Microtubule</keyword>
<name>A0A210QZ68_MIZYE</name>
<dbReference type="GO" id="GO:0005829">
    <property type="term" value="C:cytosol"/>
    <property type="evidence" value="ECO:0007669"/>
    <property type="project" value="TreeGrafter"/>
</dbReference>
<reference evidence="11 12" key="1">
    <citation type="journal article" date="2017" name="Nat. Ecol. Evol.">
        <title>Scallop genome provides insights into evolution of bilaterian karyotype and development.</title>
        <authorList>
            <person name="Wang S."/>
            <person name="Zhang J."/>
            <person name="Jiao W."/>
            <person name="Li J."/>
            <person name="Xun X."/>
            <person name="Sun Y."/>
            <person name="Guo X."/>
            <person name="Huan P."/>
            <person name="Dong B."/>
            <person name="Zhang L."/>
            <person name="Hu X."/>
            <person name="Sun X."/>
            <person name="Wang J."/>
            <person name="Zhao C."/>
            <person name="Wang Y."/>
            <person name="Wang D."/>
            <person name="Huang X."/>
            <person name="Wang R."/>
            <person name="Lv J."/>
            <person name="Li Y."/>
            <person name="Zhang Z."/>
            <person name="Liu B."/>
            <person name="Lu W."/>
            <person name="Hui Y."/>
            <person name="Liang J."/>
            <person name="Zhou Z."/>
            <person name="Hou R."/>
            <person name="Li X."/>
            <person name="Liu Y."/>
            <person name="Li H."/>
            <person name="Ning X."/>
            <person name="Lin Y."/>
            <person name="Zhao L."/>
            <person name="Xing Q."/>
            <person name="Dou J."/>
            <person name="Li Y."/>
            <person name="Mao J."/>
            <person name="Guo H."/>
            <person name="Dou H."/>
            <person name="Li T."/>
            <person name="Mu C."/>
            <person name="Jiang W."/>
            <person name="Fu Q."/>
            <person name="Fu X."/>
            <person name="Miao Y."/>
            <person name="Liu J."/>
            <person name="Yu Q."/>
            <person name="Li R."/>
            <person name="Liao H."/>
            <person name="Li X."/>
            <person name="Kong Y."/>
            <person name="Jiang Z."/>
            <person name="Chourrout D."/>
            <person name="Li R."/>
            <person name="Bao Z."/>
        </authorList>
    </citation>
    <scope>NUCLEOTIDE SEQUENCE [LARGE SCALE GENOMIC DNA]</scope>
    <source>
        <strain evidence="11 12">PY_sf001</strain>
    </source>
</reference>
<proteinExistence type="inferred from homology"/>
<evidence type="ECO:0000256" key="10">
    <source>
        <dbReference type="RuleBase" id="RU364030"/>
    </source>
</evidence>
<keyword evidence="7 10" id="KW-0143">Chaperone</keyword>
<evidence type="ECO:0000256" key="9">
    <source>
        <dbReference type="ARBA" id="ARBA00026055"/>
    </source>
</evidence>
<evidence type="ECO:0000256" key="6">
    <source>
        <dbReference type="ARBA" id="ARBA00022701"/>
    </source>
</evidence>
<dbReference type="InterPro" id="IPR036126">
    <property type="entry name" value="TBCA_sf"/>
</dbReference>
<dbReference type="GO" id="GO:0007023">
    <property type="term" value="P:post-chaperonin tubulin folding pathway"/>
    <property type="evidence" value="ECO:0007669"/>
    <property type="project" value="UniProtKB-UniRule"/>
</dbReference>
<dbReference type="FunFam" id="1.20.58.90:FF:000010">
    <property type="entry name" value="Tubulin-specific chaperone A"/>
    <property type="match status" value="1"/>
</dbReference>
<sequence length="110" mass="12774">MADPNMKQLKIKTGVVKRLTKEKYSYEKEVVKQEEHIEKMKADGKDPYDIKKQGEVLDESKDMIPDTKRRLTKGLEDLQKYMEQADELKETEEFQTAVTMCKEAVTALST</sequence>
<evidence type="ECO:0000313" key="12">
    <source>
        <dbReference type="Proteomes" id="UP000242188"/>
    </source>
</evidence>
<dbReference type="Proteomes" id="UP000242188">
    <property type="component" value="Unassembled WGS sequence"/>
</dbReference>
<evidence type="ECO:0000256" key="1">
    <source>
        <dbReference type="ARBA" id="ARBA00003046"/>
    </source>
</evidence>
<accession>A0A210QZ68</accession>
<dbReference type="Pfam" id="PF02970">
    <property type="entry name" value="TBCA"/>
    <property type="match status" value="1"/>
</dbReference>
<dbReference type="GO" id="GO:0048487">
    <property type="term" value="F:beta-tubulin binding"/>
    <property type="evidence" value="ECO:0007669"/>
    <property type="project" value="InterPro"/>
</dbReference>
<dbReference type="EMBL" id="NEDP02001165">
    <property type="protein sequence ID" value="OWF54046.1"/>
    <property type="molecule type" value="Genomic_DNA"/>
</dbReference>
<dbReference type="PANTHER" id="PTHR21500:SF0">
    <property type="entry name" value="TUBULIN-SPECIFIC CHAPERONE A"/>
    <property type="match status" value="1"/>
</dbReference>